<feature type="domain" description="PIN" evidence="8">
    <location>
        <begin position="1"/>
        <end position="105"/>
    </location>
</feature>
<dbReference type="InterPro" id="IPR050556">
    <property type="entry name" value="Type_II_TA_system_RNase"/>
</dbReference>
<dbReference type="GO" id="GO:0004518">
    <property type="term" value="F:nuclease activity"/>
    <property type="evidence" value="ECO:0007669"/>
    <property type="project" value="UniProtKB-KW"/>
</dbReference>
<evidence type="ECO:0000256" key="7">
    <source>
        <dbReference type="ARBA" id="ARBA00038093"/>
    </source>
</evidence>
<dbReference type="RefSeq" id="WP_022771030.1">
    <property type="nucleotide sequence ID" value="NC_022576.1"/>
</dbReference>
<evidence type="ECO:0000313" key="10">
    <source>
        <dbReference type="Proteomes" id="UP000017184"/>
    </source>
</evidence>
<evidence type="ECO:0000256" key="4">
    <source>
        <dbReference type="ARBA" id="ARBA00022723"/>
    </source>
</evidence>
<comment type="similarity">
    <text evidence="7">Belongs to the PINc/VapC protein family.</text>
</comment>
<organism evidence="9 10">
    <name type="scientific">Candidatus Symbiobacter mobilis CR</name>
    <dbReference type="NCBI Taxonomy" id="946483"/>
    <lineage>
        <taxon>Bacteria</taxon>
        <taxon>Pseudomonadati</taxon>
        <taxon>Pseudomonadota</taxon>
        <taxon>Betaproteobacteria</taxon>
        <taxon>Burkholderiales</taxon>
        <taxon>Comamonadaceae</taxon>
    </lineage>
</organism>
<keyword evidence="5" id="KW-0378">Hydrolase</keyword>
<gene>
    <name evidence="9" type="ORF">Cenrod_0072</name>
</gene>
<proteinExistence type="inferred from homology"/>
<dbReference type="PANTHER" id="PTHR33653">
    <property type="entry name" value="RIBONUCLEASE VAPC2"/>
    <property type="match status" value="1"/>
</dbReference>
<dbReference type="Proteomes" id="UP000017184">
    <property type="component" value="Chromosome"/>
</dbReference>
<dbReference type="HOGENOM" id="CLU_118482_0_0_4"/>
<dbReference type="EMBL" id="CP004885">
    <property type="protein sequence ID" value="AGX86207.1"/>
    <property type="molecule type" value="Genomic_DNA"/>
</dbReference>
<evidence type="ECO:0000256" key="2">
    <source>
        <dbReference type="ARBA" id="ARBA00022649"/>
    </source>
</evidence>
<dbReference type="GO" id="GO:0016787">
    <property type="term" value="F:hydrolase activity"/>
    <property type="evidence" value="ECO:0007669"/>
    <property type="project" value="UniProtKB-KW"/>
</dbReference>
<dbReference type="Gene3D" id="3.40.50.1010">
    <property type="entry name" value="5'-nuclease"/>
    <property type="match status" value="1"/>
</dbReference>
<protein>
    <submittedName>
        <fullName evidence="9">PilT domain protein</fullName>
    </submittedName>
</protein>
<reference evidence="9 10" key="1">
    <citation type="journal article" date="2013" name="Genome Biol.">
        <title>Genomic analysis reveals key aspects of prokaryotic symbiosis in the phototrophic consortium "Chlorochromatium aggregatum".</title>
        <authorList>
            <person name="Liu Z."/>
            <person name="Muller J."/>
            <person name="Li T."/>
            <person name="Alvey R.M."/>
            <person name="Vogl K."/>
            <person name="Frigaard N.U."/>
            <person name="Rockwell N.C."/>
            <person name="Boyd E.S."/>
            <person name="Tomsho L.P."/>
            <person name="Schuster S.C."/>
            <person name="Henke P."/>
            <person name="Rohde M."/>
            <person name="Overmann J."/>
            <person name="Bryant D.A."/>
        </authorList>
    </citation>
    <scope>NUCLEOTIDE SEQUENCE [LARGE SCALE GENOMIC DNA]</scope>
    <source>
        <strain evidence="9">CR</strain>
    </source>
</reference>
<dbReference type="AlphaFoldDB" id="U5N4E8"/>
<dbReference type="GO" id="GO:0046872">
    <property type="term" value="F:metal ion binding"/>
    <property type="evidence" value="ECO:0007669"/>
    <property type="project" value="UniProtKB-KW"/>
</dbReference>
<dbReference type="CDD" id="cd18738">
    <property type="entry name" value="PIN_VapC4-5_FitB-like"/>
    <property type="match status" value="1"/>
</dbReference>
<dbReference type="STRING" id="946483.Cenrod_0072"/>
<name>U5N4E8_9BURK</name>
<keyword evidence="2" id="KW-1277">Toxin-antitoxin system</keyword>
<dbReference type="eggNOG" id="COG1487">
    <property type="taxonomic scope" value="Bacteria"/>
</dbReference>
<dbReference type="KEGG" id="cbx:Cenrod_0072"/>
<evidence type="ECO:0000259" key="8">
    <source>
        <dbReference type="Pfam" id="PF01850"/>
    </source>
</evidence>
<evidence type="ECO:0000256" key="1">
    <source>
        <dbReference type="ARBA" id="ARBA00001946"/>
    </source>
</evidence>
<dbReference type="OrthoDB" id="9804823at2"/>
<dbReference type="Pfam" id="PF01850">
    <property type="entry name" value="PIN"/>
    <property type="match status" value="1"/>
</dbReference>
<evidence type="ECO:0000313" key="9">
    <source>
        <dbReference type="EMBL" id="AGX86207.1"/>
    </source>
</evidence>
<comment type="cofactor">
    <cofactor evidence="1">
        <name>Mg(2+)</name>
        <dbReference type="ChEBI" id="CHEBI:18420"/>
    </cofactor>
</comment>
<evidence type="ECO:0000256" key="6">
    <source>
        <dbReference type="ARBA" id="ARBA00022842"/>
    </source>
</evidence>
<accession>U5N4E8</accession>
<dbReference type="PANTHER" id="PTHR33653:SF1">
    <property type="entry name" value="RIBONUCLEASE VAPC2"/>
    <property type="match status" value="1"/>
</dbReference>
<keyword evidence="3" id="KW-0540">Nuclease</keyword>
<dbReference type="InterPro" id="IPR029060">
    <property type="entry name" value="PIN-like_dom_sf"/>
</dbReference>
<evidence type="ECO:0000256" key="5">
    <source>
        <dbReference type="ARBA" id="ARBA00022801"/>
    </source>
</evidence>
<evidence type="ECO:0000256" key="3">
    <source>
        <dbReference type="ARBA" id="ARBA00022722"/>
    </source>
</evidence>
<dbReference type="SUPFAM" id="SSF88723">
    <property type="entry name" value="PIN domain-like"/>
    <property type="match status" value="1"/>
</dbReference>
<keyword evidence="4" id="KW-0479">Metal-binding</keyword>
<keyword evidence="10" id="KW-1185">Reference proteome</keyword>
<sequence length="120" mass="13464">MLLDSNIIIYAAEPGYERLLRYIDERQSVVSIISKIEVIGYHKLSVENSRRLVELFAVMSILPLSDAIASRAISLRQLRKMSLGDSLIAATALEHELPLVTANAKDFSWVENIIVINPLE</sequence>
<dbReference type="PATRIC" id="fig|946483.4.peg.70"/>
<keyword evidence="6" id="KW-0460">Magnesium</keyword>
<dbReference type="InterPro" id="IPR002716">
    <property type="entry name" value="PIN_dom"/>
</dbReference>